<protein>
    <submittedName>
        <fullName evidence="2">Uncharacterized protein</fullName>
    </submittedName>
</protein>
<feature type="region of interest" description="Disordered" evidence="1">
    <location>
        <begin position="22"/>
        <end position="43"/>
    </location>
</feature>
<accession>A0A7Z1ADZ5</accession>
<evidence type="ECO:0000256" key="1">
    <source>
        <dbReference type="SAM" id="MobiDB-lite"/>
    </source>
</evidence>
<proteinExistence type="predicted"/>
<dbReference type="OrthoDB" id="6979325at2"/>
<keyword evidence="3" id="KW-1185">Reference proteome</keyword>
<dbReference type="AlphaFoldDB" id="A0A7Z1ADZ5"/>
<evidence type="ECO:0000313" key="3">
    <source>
        <dbReference type="Proteomes" id="UP000094769"/>
    </source>
</evidence>
<dbReference type="Proteomes" id="UP000094769">
    <property type="component" value="Unassembled WGS sequence"/>
</dbReference>
<organism evidence="2 3">
    <name type="scientific">Candidatus Thiodiazotropha endolucinida</name>
    <dbReference type="NCBI Taxonomy" id="1655433"/>
    <lineage>
        <taxon>Bacteria</taxon>
        <taxon>Pseudomonadati</taxon>
        <taxon>Pseudomonadota</taxon>
        <taxon>Gammaproteobacteria</taxon>
        <taxon>Chromatiales</taxon>
        <taxon>Sedimenticolaceae</taxon>
        <taxon>Candidatus Thiodiazotropha</taxon>
    </lineage>
</organism>
<feature type="region of interest" description="Disordered" evidence="1">
    <location>
        <begin position="95"/>
        <end position="115"/>
    </location>
</feature>
<feature type="compositionally biased region" description="Basic and acidic residues" evidence="1">
    <location>
        <begin position="31"/>
        <end position="43"/>
    </location>
</feature>
<reference evidence="2 3" key="1">
    <citation type="submission" date="2016-06" db="EMBL/GenBank/DDBJ databases">
        <title>Genome sequence of endosymbiont of Candidatus Endolucinida thiodiazotropha.</title>
        <authorList>
            <person name="Poehlein A."/>
            <person name="Koenig S."/>
            <person name="Heiden S.E."/>
            <person name="Thuermer A."/>
            <person name="Voget S."/>
            <person name="Daniel R."/>
            <person name="Markert S."/>
            <person name="Gros O."/>
            <person name="Schweder T."/>
        </authorList>
    </citation>
    <scope>NUCLEOTIDE SEQUENCE [LARGE SCALE GENOMIC DNA]</scope>
    <source>
        <strain evidence="2 3">COS</strain>
    </source>
</reference>
<evidence type="ECO:0000313" key="2">
    <source>
        <dbReference type="EMBL" id="ODJ86381.1"/>
    </source>
</evidence>
<gene>
    <name evidence="2" type="ORF">CODIS_34410</name>
</gene>
<sequence length="115" mass="13008">MNLTRFHGVFAPNSKHRVDVTRAKRGKGRARKENEDKTPEQRHQAMTWAQRLKRVFNIDVSVCPKCGGEARVIASIEDQQIIDKILAHLMKRGALPPPPELLPATRASPDSDWFA</sequence>
<comment type="caution">
    <text evidence="2">The sequence shown here is derived from an EMBL/GenBank/DDBJ whole genome shotgun (WGS) entry which is preliminary data.</text>
</comment>
<dbReference type="EMBL" id="MARB01000023">
    <property type="protein sequence ID" value="ODJ86381.1"/>
    <property type="molecule type" value="Genomic_DNA"/>
</dbReference>
<name>A0A7Z1ADZ5_9GAMM</name>